<dbReference type="PANTHER" id="PTHR22807:SF53">
    <property type="entry name" value="RIBOSOMAL RNA SMALL SUBUNIT METHYLTRANSFERASE B-RELATED"/>
    <property type="match status" value="1"/>
</dbReference>
<dbReference type="Pfam" id="PF01189">
    <property type="entry name" value="Methyltr_RsmB-F"/>
    <property type="match status" value="1"/>
</dbReference>
<dbReference type="eggNOG" id="COG0144">
    <property type="taxonomic scope" value="Bacteria"/>
</dbReference>
<dbReference type="GO" id="GO:0003723">
    <property type="term" value="F:RNA binding"/>
    <property type="evidence" value="ECO:0007669"/>
    <property type="project" value="UniProtKB-UniRule"/>
</dbReference>
<sequence>MIGIYQILFLDKVPNYSVVDESVKLAKIYGNKGSIGFTNAILRNISNSKEKIIQSAFYTEEIENVAEKFSILYSHPIEYVQSLLKEYDEIFVKSLLMANNEKPPFTIRVNTNLIDRESLKKDLENQGYIVDKTKMSEYGLSIENPSGIIDTKNFKQGQFYVQDEASILAVELSDYKAEDILDLCSAPGGKSINAKLLNPNATIVSCDISDKKVSLVGENFIRLNLRTNGIIKNDATIYNKNLENKFDLVIVDAPCSGLGLIRRKPEIKWNRSLENIKGLSKIQSDILKNAARYVKIKGMIIYSTCTITSEENEDVILEFLKENPNFEVLKTMDRETLKLYPNVQGTDGFAITRLVKINEN</sequence>
<comment type="similarity">
    <text evidence="5">Belongs to the class I-like SAM-binding methyltransferase superfamily. RsmB/NOP family.</text>
</comment>
<keyword evidence="2 5" id="KW-0808">Transferase</keyword>
<evidence type="ECO:0000256" key="5">
    <source>
        <dbReference type="PROSITE-ProRule" id="PRU01023"/>
    </source>
</evidence>
<dbReference type="STRING" id="997350.HMPREF9129_1227"/>
<dbReference type="PRINTS" id="PR02008">
    <property type="entry name" value="RCMTFAMILY"/>
</dbReference>
<dbReference type="SUPFAM" id="SSF53335">
    <property type="entry name" value="S-adenosyl-L-methionine-dependent methyltransferases"/>
    <property type="match status" value="1"/>
</dbReference>
<dbReference type="NCBIfam" id="NF011494">
    <property type="entry name" value="PRK14902.1"/>
    <property type="match status" value="1"/>
</dbReference>
<comment type="caution">
    <text evidence="7">The sequence shown here is derived from an EMBL/GenBank/DDBJ whole genome shotgun (WGS) entry which is preliminary data.</text>
</comment>
<dbReference type="InterPro" id="IPR035926">
    <property type="entry name" value="NusB-like_sf"/>
</dbReference>
<evidence type="ECO:0000256" key="3">
    <source>
        <dbReference type="ARBA" id="ARBA00022691"/>
    </source>
</evidence>
<keyword evidence="4 5" id="KW-0694">RNA-binding</keyword>
<accession>G4D497</accession>
<keyword evidence="3 5" id="KW-0949">S-adenosyl-L-methionine</keyword>
<dbReference type="Proteomes" id="UP000003422">
    <property type="component" value="Unassembled WGS sequence"/>
</dbReference>
<proteinExistence type="inferred from homology"/>
<dbReference type="Pfam" id="PF01029">
    <property type="entry name" value="NusB"/>
    <property type="match status" value="1"/>
</dbReference>
<dbReference type="InterPro" id="IPR054728">
    <property type="entry name" value="RsmB-like_ferredoxin"/>
</dbReference>
<dbReference type="GO" id="GO:0001510">
    <property type="term" value="P:RNA methylation"/>
    <property type="evidence" value="ECO:0007669"/>
    <property type="project" value="InterPro"/>
</dbReference>
<evidence type="ECO:0000256" key="1">
    <source>
        <dbReference type="ARBA" id="ARBA00022603"/>
    </source>
</evidence>
<feature type="binding site" evidence="5">
    <location>
        <position position="207"/>
    </location>
    <ligand>
        <name>S-adenosyl-L-methionine</name>
        <dbReference type="ChEBI" id="CHEBI:59789"/>
    </ligand>
</feature>
<dbReference type="Gene3D" id="1.10.940.10">
    <property type="entry name" value="NusB-like"/>
    <property type="match status" value="1"/>
</dbReference>
<feature type="domain" description="SAM-dependent MTase RsmB/NOP-type" evidence="6">
    <location>
        <begin position="95"/>
        <end position="357"/>
    </location>
</feature>
<dbReference type="InterPro" id="IPR029063">
    <property type="entry name" value="SAM-dependent_MTases_sf"/>
</dbReference>
<dbReference type="AlphaFoldDB" id="G4D497"/>
<protein>
    <submittedName>
        <fullName evidence="7">RNA methyltransferase Sun</fullName>
        <ecNumber evidence="7">2.1.1.-</ecNumber>
    </submittedName>
</protein>
<dbReference type="InterPro" id="IPR001678">
    <property type="entry name" value="MeTrfase_RsmB-F_NOP2_dom"/>
</dbReference>
<keyword evidence="1 5" id="KW-0489">Methyltransferase</keyword>
<dbReference type="RefSeq" id="WP_004821349.1">
    <property type="nucleotide sequence ID" value="NZ_JH165061.1"/>
</dbReference>
<dbReference type="PANTHER" id="PTHR22807">
    <property type="entry name" value="NOP2 YEAST -RELATED NOL1/NOP2/FMU SUN DOMAIN-CONTAINING"/>
    <property type="match status" value="1"/>
</dbReference>
<dbReference type="InterPro" id="IPR006027">
    <property type="entry name" value="NusB_RsmB_TIM44"/>
</dbReference>
<dbReference type="InterPro" id="IPR049560">
    <property type="entry name" value="MeTrfase_RsmB-F_NOP2_cat"/>
</dbReference>
<dbReference type="PATRIC" id="fig|997350.3.peg.1178"/>
<keyword evidence="8" id="KW-1185">Reference proteome</keyword>
<dbReference type="EC" id="2.1.1.-" evidence="7"/>
<dbReference type="EMBL" id="AGBB01000119">
    <property type="protein sequence ID" value="EGY79645.1"/>
    <property type="molecule type" value="Genomic_DNA"/>
</dbReference>
<name>G4D497_9FIRM</name>
<evidence type="ECO:0000313" key="7">
    <source>
        <dbReference type="EMBL" id="EGY79645.1"/>
    </source>
</evidence>
<dbReference type="HOGENOM" id="CLU_005316_0_1_9"/>
<reference evidence="7 8" key="1">
    <citation type="submission" date="2011-06" db="EMBL/GenBank/DDBJ databases">
        <authorList>
            <person name="Muzny D."/>
            <person name="Qin X."/>
            <person name="Deng J."/>
            <person name="Jiang H."/>
            <person name="Liu Y."/>
            <person name="Qu J."/>
            <person name="Song X.-Z."/>
            <person name="Zhang L."/>
            <person name="Thornton R."/>
            <person name="Coyle M."/>
            <person name="Francisco L."/>
            <person name="Jackson L."/>
            <person name="Javaid M."/>
            <person name="Korchina V."/>
            <person name="Kovar C."/>
            <person name="Mata R."/>
            <person name="Mathew T."/>
            <person name="Ngo R."/>
            <person name="Nguyen L."/>
            <person name="Nguyen N."/>
            <person name="Okwuonu G."/>
            <person name="Ongeri F."/>
            <person name="Pham C."/>
            <person name="Simmons D."/>
            <person name="Wilczek-Boney K."/>
            <person name="Hale W."/>
            <person name="Jakkamsetti A."/>
            <person name="Pham P."/>
            <person name="Ruth R."/>
            <person name="San Lucas F."/>
            <person name="Warren J."/>
            <person name="Zhang J."/>
            <person name="Zhao Z."/>
            <person name="Zhou C."/>
            <person name="Zhu D."/>
            <person name="Lee S."/>
            <person name="Bess C."/>
            <person name="Blankenburg K."/>
            <person name="Forbes L."/>
            <person name="Fu Q."/>
            <person name="Gubbala S."/>
            <person name="Hirani K."/>
            <person name="Jayaseelan J.C."/>
            <person name="Lara F."/>
            <person name="Munidasa M."/>
            <person name="Palculict T."/>
            <person name="Patil S."/>
            <person name="Pu L.-L."/>
            <person name="Saada N."/>
            <person name="Tang L."/>
            <person name="Weissenberger G."/>
            <person name="Zhu Y."/>
            <person name="Hemphill L."/>
            <person name="Shang Y."/>
            <person name="Youmans B."/>
            <person name="Ayvaz T."/>
            <person name="Ross M."/>
            <person name="Santibanez J."/>
            <person name="Aqrawi P."/>
            <person name="Gross S."/>
            <person name="Joshi V."/>
            <person name="Fowler G."/>
            <person name="Nazareth L."/>
            <person name="Reid J."/>
            <person name="Worley K."/>
            <person name="Petrosino J."/>
            <person name="Highlander S."/>
            <person name="Gibbs R."/>
        </authorList>
    </citation>
    <scope>NUCLEOTIDE SEQUENCE [LARGE SCALE GENOMIC DNA]</scope>
    <source>
        <strain evidence="7 8">ATCC 29427</strain>
    </source>
</reference>
<evidence type="ECO:0000313" key="8">
    <source>
        <dbReference type="Proteomes" id="UP000003422"/>
    </source>
</evidence>
<dbReference type="Gene3D" id="3.30.70.1170">
    <property type="entry name" value="Sun protein, domain 3"/>
    <property type="match status" value="1"/>
</dbReference>
<dbReference type="PROSITE" id="PS51686">
    <property type="entry name" value="SAM_MT_RSMB_NOP"/>
    <property type="match status" value="1"/>
</dbReference>
<dbReference type="GO" id="GO:0006355">
    <property type="term" value="P:regulation of DNA-templated transcription"/>
    <property type="evidence" value="ECO:0007669"/>
    <property type="project" value="InterPro"/>
</dbReference>
<organism evidence="7 8">
    <name type="scientific">Peptoniphilus indolicus ATCC 29427</name>
    <dbReference type="NCBI Taxonomy" id="997350"/>
    <lineage>
        <taxon>Bacteria</taxon>
        <taxon>Bacillati</taxon>
        <taxon>Bacillota</taxon>
        <taxon>Tissierellia</taxon>
        <taxon>Tissierellales</taxon>
        <taxon>Peptoniphilaceae</taxon>
        <taxon>Peptoniphilus</taxon>
    </lineage>
</organism>
<evidence type="ECO:0000259" key="6">
    <source>
        <dbReference type="PROSITE" id="PS51686"/>
    </source>
</evidence>
<feature type="active site" description="Nucleophile" evidence="5">
    <location>
        <position position="305"/>
    </location>
</feature>
<feature type="binding site" evidence="5">
    <location>
        <position position="234"/>
    </location>
    <ligand>
        <name>S-adenosyl-L-methionine</name>
        <dbReference type="ChEBI" id="CHEBI:59789"/>
    </ligand>
</feature>
<dbReference type="Gene3D" id="3.40.50.150">
    <property type="entry name" value="Vaccinia Virus protein VP39"/>
    <property type="match status" value="1"/>
</dbReference>
<dbReference type="SUPFAM" id="SSF48013">
    <property type="entry name" value="NusB-like"/>
    <property type="match status" value="1"/>
</dbReference>
<dbReference type="CDD" id="cd02440">
    <property type="entry name" value="AdoMet_MTases"/>
    <property type="match status" value="1"/>
</dbReference>
<feature type="binding site" evidence="5">
    <location>
        <position position="252"/>
    </location>
    <ligand>
        <name>S-adenosyl-L-methionine</name>
        <dbReference type="ChEBI" id="CHEBI:59789"/>
    </ligand>
</feature>
<dbReference type="GO" id="GO:0008173">
    <property type="term" value="F:RNA methyltransferase activity"/>
    <property type="evidence" value="ECO:0007669"/>
    <property type="project" value="InterPro"/>
</dbReference>
<evidence type="ECO:0000256" key="4">
    <source>
        <dbReference type="ARBA" id="ARBA00022884"/>
    </source>
</evidence>
<dbReference type="InterPro" id="IPR023267">
    <property type="entry name" value="RCMT"/>
</dbReference>
<evidence type="ECO:0000256" key="2">
    <source>
        <dbReference type="ARBA" id="ARBA00022679"/>
    </source>
</evidence>
<dbReference type="Pfam" id="PF22458">
    <property type="entry name" value="RsmF-B_ferredox"/>
    <property type="match status" value="1"/>
</dbReference>
<gene>
    <name evidence="7" type="primary">sun</name>
    <name evidence="7" type="ORF">HMPREF9129_1227</name>
</gene>
<feature type="binding site" evidence="5">
    <location>
        <begin position="184"/>
        <end position="190"/>
    </location>
    <ligand>
        <name>S-adenosyl-L-methionine</name>
        <dbReference type="ChEBI" id="CHEBI:59789"/>
    </ligand>
</feature>